<evidence type="ECO:0000313" key="2">
    <source>
        <dbReference type="EMBL" id="SJN24986.1"/>
    </source>
</evidence>
<evidence type="ECO:0000256" key="1">
    <source>
        <dbReference type="SAM" id="Phobius"/>
    </source>
</evidence>
<feature type="transmembrane region" description="Helical" evidence="1">
    <location>
        <begin position="6"/>
        <end position="30"/>
    </location>
</feature>
<evidence type="ECO:0000313" key="3">
    <source>
        <dbReference type="Proteomes" id="UP000196320"/>
    </source>
</evidence>
<feature type="transmembrane region" description="Helical" evidence="1">
    <location>
        <begin position="60"/>
        <end position="79"/>
    </location>
</feature>
<organism evidence="2 3">
    <name type="scientific">Microbacterium esteraromaticum</name>
    <dbReference type="NCBI Taxonomy" id="57043"/>
    <lineage>
        <taxon>Bacteria</taxon>
        <taxon>Bacillati</taxon>
        <taxon>Actinomycetota</taxon>
        <taxon>Actinomycetes</taxon>
        <taxon>Micrococcales</taxon>
        <taxon>Microbacteriaceae</taxon>
        <taxon>Microbacterium</taxon>
    </lineage>
</organism>
<dbReference type="RefSeq" id="WP_143738253.1">
    <property type="nucleotide sequence ID" value="NZ_FUKO01000014.1"/>
</dbReference>
<gene>
    <name evidence="2" type="ORF">FM104_04675</name>
</gene>
<proteinExistence type="predicted"/>
<dbReference type="AlphaFoldDB" id="A0A1R4IYM7"/>
<keyword evidence="1" id="KW-0812">Transmembrane</keyword>
<keyword evidence="1" id="KW-1133">Transmembrane helix</keyword>
<keyword evidence="1" id="KW-0472">Membrane</keyword>
<dbReference type="EMBL" id="FUKO01000014">
    <property type="protein sequence ID" value="SJN24986.1"/>
    <property type="molecule type" value="Genomic_DNA"/>
</dbReference>
<name>A0A1R4IYM7_9MICO</name>
<protein>
    <submittedName>
        <fullName evidence="2">Uncharacterized protein</fullName>
    </submittedName>
</protein>
<feature type="transmembrane region" description="Helical" evidence="1">
    <location>
        <begin position="37"/>
        <end position="54"/>
    </location>
</feature>
<dbReference type="Proteomes" id="UP000196320">
    <property type="component" value="Unassembled WGS sequence"/>
</dbReference>
<accession>A0A1R4IYM7</accession>
<reference evidence="2 3" key="1">
    <citation type="submission" date="2017-02" db="EMBL/GenBank/DDBJ databases">
        <authorList>
            <person name="Peterson S.W."/>
        </authorList>
    </citation>
    <scope>NUCLEOTIDE SEQUENCE [LARGE SCALE GENOMIC DNA]</scope>
    <source>
        <strain evidence="2 3">B Mb 05.01</strain>
    </source>
</reference>
<sequence>MTLFLTGIGTFAAGLALTAAFVGALLLLALPPGRRDPWYVVYGAGVFISLLLSIFIGNWWWFGVAAATLPVFLGIRWLYRRYVRDATW</sequence>
<keyword evidence="3" id="KW-1185">Reference proteome</keyword>